<organism evidence="29 31">
    <name type="scientific">Dracunculus medinensis</name>
    <name type="common">Guinea worm</name>
    <dbReference type="NCBI Taxonomy" id="318479"/>
    <lineage>
        <taxon>Eukaryota</taxon>
        <taxon>Metazoa</taxon>
        <taxon>Ecdysozoa</taxon>
        <taxon>Nematoda</taxon>
        <taxon>Chromadorea</taxon>
        <taxon>Rhabditida</taxon>
        <taxon>Spirurina</taxon>
        <taxon>Dracunculoidea</taxon>
        <taxon>Dracunculidae</taxon>
        <taxon>Dracunculus</taxon>
    </lineage>
</organism>
<dbReference type="GO" id="GO:0015293">
    <property type="term" value="F:symporter activity"/>
    <property type="evidence" value="ECO:0007669"/>
    <property type="project" value="UniProtKB-KW"/>
</dbReference>
<evidence type="ECO:0000313" key="31">
    <source>
        <dbReference type="WBParaSite" id="DME_0000382001-mRNA-1"/>
    </source>
</evidence>
<comment type="catalytic activity">
    <reaction evidence="16">
        <text>L-aspartate(out) = L-aspartate(in)</text>
        <dbReference type="Rhea" id="RHEA:66332"/>
        <dbReference type="ChEBI" id="CHEBI:29991"/>
    </reaction>
    <physiologicalReaction direction="left-to-right" evidence="16">
        <dbReference type="Rhea" id="RHEA:66333"/>
    </physiologicalReaction>
</comment>
<dbReference type="Pfam" id="PF07690">
    <property type="entry name" value="MFS_1"/>
    <property type="match status" value="1"/>
</dbReference>
<dbReference type="SUPFAM" id="SSF103473">
    <property type="entry name" value="MFS general substrate transporter"/>
    <property type="match status" value="1"/>
</dbReference>
<feature type="transmembrane region" description="Helical" evidence="26">
    <location>
        <begin position="368"/>
        <end position="390"/>
    </location>
</feature>
<reference evidence="31" key="1">
    <citation type="submission" date="2017-02" db="UniProtKB">
        <authorList>
            <consortium name="WormBaseParasite"/>
        </authorList>
    </citation>
    <scope>IDENTIFICATION</scope>
</reference>
<evidence type="ECO:0000256" key="17">
    <source>
        <dbReference type="ARBA" id="ARBA00050625"/>
    </source>
</evidence>
<feature type="transmembrane region" description="Helical" evidence="26">
    <location>
        <begin position="208"/>
        <end position="227"/>
    </location>
</feature>
<proteinExistence type="predicted"/>
<evidence type="ECO:0000256" key="20">
    <source>
        <dbReference type="ARBA" id="ARBA00051612"/>
    </source>
</evidence>
<dbReference type="FunFam" id="1.20.1250.20:FF:000067">
    <property type="entry name" value="sialin isoform X2"/>
    <property type="match status" value="1"/>
</dbReference>
<evidence type="ECO:0000256" key="8">
    <source>
        <dbReference type="ARBA" id="ARBA00022847"/>
    </source>
</evidence>
<comment type="catalytic activity">
    <reaction evidence="15">
        <text>2 nitrate(out) + H(+)(out) = 2 nitrate(in) + H(+)(in)</text>
        <dbReference type="Rhea" id="RHEA:71539"/>
        <dbReference type="ChEBI" id="CHEBI:15378"/>
        <dbReference type="ChEBI" id="CHEBI:17632"/>
    </reaction>
    <physiologicalReaction direction="left-to-right" evidence="15">
        <dbReference type="Rhea" id="RHEA:71540"/>
    </physiologicalReaction>
</comment>
<protein>
    <recommendedName>
        <fullName evidence="22">Sialin</fullName>
    </recommendedName>
    <alternativeName>
        <fullName evidence="25">H(+)/nitrate cotransporter</fullName>
    </alternativeName>
    <alternativeName>
        <fullName evidence="23">H(+)/sialic acid cotransporter</fullName>
    </alternativeName>
    <alternativeName>
        <fullName evidence="24">Vesicular excitatory amino acid transporter</fullName>
    </alternativeName>
</protein>
<evidence type="ECO:0000256" key="3">
    <source>
        <dbReference type="ARBA" id="ARBA00004638"/>
    </source>
</evidence>
<evidence type="ECO:0000256" key="24">
    <source>
        <dbReference type="ARBA" id="ARBA00081195"/>
    </source>
</evidence>
<evidence type="ECO:0000256" key="16">
    <source>
        <dbReference type="ARBA" id="ARBA00050554"/>
    </source>
</evidence>
<reference evidence="28 30" key="2">
    <citation type="submission" date="2018-11" db="EMBL/GenBank/DDBJ databases">
        <authorList>
            <consortium name="Pathogen Informatics"/>
        </authorList>
    </citation>
    <scope>NUCLEOTIDE SEQUENCE [LARGE SCALE GENOMIC DNA]</scope>
</reference>
<dbReference type="OrthoDB" id="2985014at2759"/>
<evidence type="ECO:0000256" key="5">
    <source>
        <dbReference type="ARBA" id="ARBA00022448"/>
    </source>
</evidence>
<dbReference type="CDD" id="cd17318">
    <property type="entry name" value="MFS_SLC17"/>
    <property type="match status" value="1"/>
</dbReference>
<evidence type="ECO:0000313" key="30">
    <source>
        <dbReference type="Proteomes" id="UP000274756"/>
    </source>
</evidence>
<dbReference type="InterPro" id="IPR036259">
    <property type="entry name" value="MFS_trans_sf"/>
</dbReference>
<comment type="catalytic activity">
    <reaction evidence="18">
        <text>N-acetyl-L-aspartyl-L-glutamate(out) = N-acetyl-L-aspartyl-L-glutamate(in)</text>
        <dbReference type="Rhea" id="RHEA:72599"/>
        <dbReference type="ChEBI" id="CHEBI:76931"/>
    </reaction>
    <physiologicalReaction direction="left-to-right" evidence="18">
        <dbReference type="Rhea" id="RHEA:72600"/>
    </physiologicalReaction>
</comment>
<feature type="transmembrane region" description="Helical" evidence="26">
    <location>
        <begin position="305"/>
        <end position="323"/>
    </location>
</feature>
<evidence type="ECO:0000256" key="18">
    <source>
        <dbReference type="ARBA" id="ARBA00051403"/>
    </source>
</evidence>
<keyword evidence="30" id="KW-1185">Reference proteome</keyword>
<comment type="catalytic activity">
    <reaction evidence="19">
        <text>L-glutamate(out) = L-glutamate(in)</text>
        <dbReference type="Rhea" id="RHEA:66336"/>
        <dbReference type="ChEBI" id="CHEBI:29985"/>
    </reaction>
    <physiologicalReaction direction="left-to-right" evidence="19">
        <dbReference type="Rhea" id="RHEA:66337"/>
    </physiologicalReaction>
</comment>
<feature type="domain" description="Major facilitator superfamily (MFS) profile" evidence="27">
    <location>
        <begin position="36"/>
        <end position="455"/>
    </location>
</feature>
<evidence type="ECO:0000256" key="22">
    <source>
        <dbReference type="ARBA" id="ARBA00069713"/>
    </source>
</evidence>
<feature type="transmembrane region" description="Helical" evidence="26">
    <location>
        <begin position="431"/>
        <end position="448"/>
    </location>
</feature>
<keyword evidence="6" id="KW-1003">Cell membrane</keyword>
<evidence type="ECO:0000256" key="25">
    <source>
        <dbReference type="ARBA" id="ARBA00081925"/>
    </source>
</evidence>
<dbReference type="WBParaSite" id="DME_0000382001-mRNA-1">
    <property type="protein sequence ID" value="DME_0000382001-mRNA-1"/>
    <property type="gene ID" value="DME_0000382001"/>
</dbReference>
<dbReference type="FunFam" id="1.20.1250.20:FF:000003">
    <property type="entry name" value="Solute carrier family 17 member 3"/>
    <property type="match status" value="1"/>
</dbReference>
<dbReference type="PANTHER" id="PTHR11662">
    <property type="entry name" value="SOLUTE CARRIER FAMILY 17"/>
    <property type="match status" value="1"/>
</dbReference>
<dbReference type="GO" id="GO:0016323">
    <property type="term" value="C:basolateral plasma membrane"/>
    <property type="evidence" value="ECO:0007669"/>
    <property type="project" value="UniProtKB-SubCell"/>
</dbReference>
<comment type="subcellular location">
    <subcellularLocation>
        <location evidence="2">Basolateral cell membrane</location>
        <topology evidence="2">Multi-pass membrane protein</topology>
    </subcellularLocation>
    <subcellularLocation>
        <location evidence="3">Cytoplasmic vesicle</location>
        <location evidence="3">Secretory vesicle membrane</location>
        <topology evidence="3">Multi-pass membrane protein</topology>
    </subcellularLocation>
    <subcellularLocation>
        <location evidence="1">Cytoplasmic vesicle</location>
        <location evidence="1">Secretory vesicle</location>
        <location evidence="1">Synaptic vesicle membrane</location>
    </subcellularLocation>
    <subcellularLocation>
        <location evidence="4">Lysosome membrane</location>
    </subcellularLocation>
</comment>
<feature type="transmembrane region" description="Helical" evidence="26">
    <location>
        <begin position="91"/>
        <end position="110"/>
    </location>
</feature>
<gene>
    <name evidence="28" type="ORF">DME_LOCUS7825</name>
</gene>
<dbReference type="InterPro" id="IPR020846">
    <property type="entry name" value="MFS_dom"/>
</dbReference>
<dbReference type="STRING" id="318479.A0A0N4U9P4"/>
<dbReference type="Proteomes" id="UP000038040">
    <property type="component" value="Unplaced"/>
</dbReference>
<feature type="transmembrane region" description="Helical" evidence="26">
    <location>
        <begin position="344"/>
        <end position="362"/>
    </location>
</feature>
<evidence type="ECO:0000256" key="1">
    <source>
        <dbReference type="ARBA" id="ARBA00004432"/>
    </source>
</evidence>
<dbReference type="GO" id="GO:0046942">
    <property type="term" value="P:carboxylic acid transport"/>
    <property type="evidence" value="ECO:0007669"/>
    <property type="project" value="UniProtKB-ARBA"/>
</dbReference>
<evidence type="ECO:0000256" key="21">
    <source>
        <dbReference type="ARBA" id="ARBA00056891"/>
    </source>
</evidence>
<dbReference type="AlphaFoldDB" id="A0A0N4U9P4"/>
<keyword evidence="7 26" id="KW-0812">Transmembrane</keyword>
<comment type="function">
    <text evidence="21">Receptor for CM101, a polysaccharide produced by group B Streptococcus with antipathoangiogenic properties.</text>
</comment>
<accession>A0A0N4U9P4</accession>
<dbReference type="GO" id="GO:0030672">
    <property type="term" value="C:synaptic vesicle membrane"/>
    <property type="evidence" value="ECO:0007669"/>
    <property type="project" value="UniProtKB-SubCell"/>
</dbReference>
<keyword evidence="13" id="KW-0458">Lysosome</keyword>
<evidence type="ECO:0000256" key="9">
    <source>
        <dbReference type="ARBA" id="ARBA00022989"/>
    </source>
</evidence>
<keyword evidence="5" id="KW-0813">Transport</keyword>
<evidence type="ECO:0000256" key="13">
    <source>
        <dbReference type="ARBA" id="ARBA00023228"/>
    </source>
</evidence>
<evidence type="ECO:0000256" key="19">
    <source>
        <dbReference type="ARBA" id="ARBA00051447"/>
    </source>
</evidence>
<evidence type="ECO:0000256" key="2">
    <source>
        <dbReference type="ARBA" id="ARBA00004554"/>
    </source>
</evidence>
<evidence type="ECO:0000256" key="14">
    <source>
        <dbReference type="ARBA" id="ARBA00023329"/>
    </source>
</evidence>
<feature type="transmembrane region" description="Helical" evidence="26">
    <location>
        <begin position="178"/>
        <end position="201"/>
    </location>
</feature>
<keyword evidence="9 26" id="KW-1133">Transmembrane helix</keyword>
<keyword evidence="14" id="KW-0968">Cytoplasmic vesicle</keyword>
<dbReference type="Gene3D" id="1.20.1250.20">
    <property type="entry name" value="MFS general substrate transporter like domains"/>
    <property type="match status" value="2"/>
</dbReference>
<dbReference type="GO" id="GO:0005765">
    <property type="term" value="C:lysosomal membrane"/>
    <property type="evidence" value="ECO:0007669"/>
    <property type="project" value="UniProtKB-SubCell"/>
</dbReference>
<evidence type="ECO:0000256" key="12">
    <source>
        <dbReference type="ARBA" id="ARBA00023180"/>
    </source>
</evidence>
<sequence>IGILLSQNNLLTTSHVAIWDLKRVSWSKWKLQRRHLFALLAFFGFVNIYAMRANLSVAIVQMTSNTTQFIDGTLVFKPEFGEWDSVTQGTILSSFFYGYILTQVPGGYLAHRHGGKLVFLLGVFGTAVLTILTPPLAHMGKYLLIAARFSEGMLEGVTYPAMHVLWIHWATPVERTQLASFAFSGAYIGTVFAMVISAILGHHFGWPLIFYFFGCLAFVWCFIWIKYINDSPGNDQYITTEELTWLQKNSQSTNYLVVPWNNIFTSKSVWAIVTAHFCENWGFYTMLTSLPRILSDLMNYELEKAGFFAALPYFLLGIVLIICGNLQDILRDRYMWSTVKTRKYFCCLGFICQAIFISLAAIHAPANVVMLSVVVSIALGGLPWSAFSVNHLDIAPQYAGHLMGLSNTIATLPGMFSPIFVGFIMPNEWHIIFLVTAGIYLVGAFIYWRCASGEIQNWASFHERSVMD</sequence>
<comment type="catalytic activity">
    <reaction evidence="17">
        <text>N-acetylneuraminate(in) + H(+)(in) = N-acetylneuraminate(out) + H(+)(out)</text>
        <dbReference type="Rhea" id="RHEA:28987"/>
        <dbReference type="ChEBI" id="CHEBI:15378"/>
        <dbReference type="ChEBI" id="CHEBI:35418"/>
    </reaction>
    <physiologicalReaction direction="right-to-left" evidence="17">
        <dbReference type="Rhea" id="RHEA:28989"/>
    </physiologicalReaction>
</comment>
<evidence type="ECO:0000259" key="27">
    <source>
        <dbReference type="PROSITE" id="PS50850"/>
    </source>
</evidence>
<evidence type="ECO:0000256" key="11">
    <source>
        <dbReference type="ARBA" id="ARBA00023136"/>
    </source>
</evidence>
<dbReference type="PANTHER" id="PTHR11662:SF455">
    <property type="entry name" value="GH23975P"/>
    <property type="match status" value="1"/>
</dbReference>
<dbReference type="InterPro" id="IPR011701">
    <property type="entry name" value="MFS"/>
</dbReference>
<dbReference type="PROSITE" id="PS50850">
    <property type="entry name" value="MFS"/>
    <property type="match status" value="1"/>
</dbReference>
<keyword evidence="11 26" id="KW-0472">Membrane</keyword>
<keyword evidence="12" id="KW-0325">Glycoprotein</keyword>
<keyword evidence="8" id="KW-0769">Symport</keyword>
<evidence type="ECO:0000256" key="10">
    <source>
        <dbReference type="ARBA" id="ARBA00023018"/>
    </source>
</evidence>
<feature type="transmembrane region" description="Helical" evidence="26">
    <location>
        <begin position="36"/>
        <end position="55"/>
    </location>
</feature>
<keyword evidence="10" id="KW-0770">Synapse</keyword>
<evidence type="ECO:0000256" key="15">
    <source>
        <dbReference type="ARBA" id="ARBA00050101"/>
    </source>
</evidence>
<evidence type="ECO:0000256" key="4">
    <source>
        <dbReference type="ARBA" id="ARBA00004656"/>
    </source>
</evidence>
<feature type="transmembrane region" description="Helical" evidence="26">
    <location>
        <begin position="117"/>
        <end position="137"/>
    </location>
</feature>
<name>A0A0N4U9P4_DRAME</name>
<evidence type="ECO:0000313" key="29">
    <source>
        <dbReference type="Proteomes" id="UP000038040"/>
    </source>
</evidence>
<evidence type="ECO:0000256" key="7">
    <source>
        <dbReference type="ARBA" id="ARBA00022692"/>
    </source>
</evidence>
<evidence type="ECO:0000313" key="28">
    <source>
        <dbReference type="EMBL" id="VDN57852.1"/>
    </source>
</evidence>
<evidence type="ECO:0000256" key="26">
    <source>
        <dbReference type="SAM" id="Phobius"/>
    </source>
</evidence>
<evidence type="ECO:0000256" key="23">
    <source>
        <dbReference type="ARBA" id="ARBA00080244"/>
    </source>
</evidence>
<dbReference type="InterPro" id="IPR050382">
    <property type="entry name" value="MFS_Na/Anion_cotransporter"/>
</dbReference>
<evidence type="ECO:0000256" key="6">
    <source>
        <dbReference type="ARBA" id="ARBA00022475"/>
    </source>
</evidence>
<dbReference type="Proteomes" id="UP000274756">
    <property type="component" value="Unassembled WGS sequence"/>
</dbReference>
<feature type="transmembrane region" description="Helical" evidence="26">
    <location>
        <begin position="402"/>
        <end position="425"/>
    </location>
</feature>
<dbReference type="EMBL" id="UYYG01001163">
    <property type="protein sequence ID" value="VDN57852.1"/>
    <property type="molecule type" value="Genomic_DNA"/>
</dbReference>
<comment type="catalytic activity">
    <reaction evidence="20">
        <text>D-glucuronate(out) + H(+)(out) = D-glucuronate(in) + H(+)(in)</text>
        <dbReference type="Rhea" id="RHEA:72591"/>
        <dbReference type="ChEBI" id="CHEBI:15378"/>
        <dbReference type="ChEBI" id="CHEBI:58720"/>
    </reaction>
    <physiologicalReaction direction="left-to-right" evidence="20">
        <dbReference type="Rhea" id="RHEA:72592"/>
    </physiologicalReaction>
</comment>
<dbReference type="GO" id="GO:0006820">
    <property type="term" value="P:monoatomic anion transport"/>
    <property type="evidence" value="ECO:0007669"/>
    <property type="project" value="TreeGrafter"/>
</dbReference>